<dbReference type="InterPro" id="IPR036420">
    <property type="entry name" value="BRCT_dom_sf"/>
</dbReference>
<dbReference type="InterPro" id="IPR013783">
    <property type="entry name" value="Ig-like_fold"/>
</dbReference>
<gene>
    <name evidence="8" type="ORF">ZYGR_0AF04220</name>
</gene>
<feature type="compositionally biased region" description="Low complexity" evidence="5">
    <location>
        <begin position="411"/>
        <end position="428"/>
    </location>
</feature>
<feature type="compositionally biased region" description="Polar residues" evidence="5">
    <location>
        <begin position="610"/>
        <end position="619"/>
    </location>
</feature>
<comment type="caution">
    <text evidence="8">The sequence shown here is derived from an EMBL/GenBank/DDBJ whole genome shotgun (WGS) entry which is preliminary data.</text>
</comment>
<dbReference type="GO" id="GO:0005802">
    <property type="term" value="C:trans-Golgi network"/>
    <property type="evidence" value="ECO:0007669"/>
    <property type="project" value="TreeGrafter"/>
</dbReference>
<dbReference type="Pfam" id="PF16892">
    <property type="entry name" value="CHS5_N"/>
    <property type="match status" value="1"/>
</dbReference>
<dbReference type="GO" id="GO:0046983">
    <property type="term" value="F:protein dimerization activity"/>
    <property type="evidence" value="ECO:0007669"/>
    <property type="project" value="InterPro"/>
</dbReference>
<dbReference type="EMBL" id="BDGX01000032">
    <property type="protein sequence ID" value="GAV51950.1"/>
    <property type="molecule type" value="Genomic_DNA"/>
</dbReference>
<organism evidence="8 9">
    <name type="scientific">Zygosaccharomyces rouxii</name>
    <dbReference type="NCBI Taxonomy" id="4956"/>
    <lineage>
        <taxon>Eukaryota</taxon>
        <taxon>Fungi</taxon>
        <taxon>Dikarya</taxon>
        <taxon>Ascomycota</taxon>
        <taxon>Saccharomycotina</taxon>
        <taxon>Saccharomycetes</taxon>
        <taxon>Saccharomycetales</taxon>
        <taxon>Saccharomycetaceae</taxon>
        <taxon>Zygosaccharomyces</taxon>
    </lineage>
</organism>
<dbReference type="PROSITE" id="PS50853">
    <property type="entry name" value="FN3"/>
    <property type="match status" value="1"/>
</dbReference>
<proteinExistence type="inferred from homology"/>
<accession>A0A1Q3A8P6</accession>
<dbReference type="CDD" id="cd00063">
    <property type="entry name" value="FN3"/>
    <property type="match status" value="1"/>
</dbReference>
<evidence type="ECO:0000313" key="8">
    <source>
        <dbReference type="EMBL" id="GAV51950.1"/>
    </source>
</evidence>
<dbReference type="SMART" id="SM00292">
    <property type="entry name" value="BRCT"/>
    <property type="match status" value="1"/>
</dbReference>
<evidence type="ECO:0000256" key="4">
    <source>
        <dbReference type="ARBA" id="ARBA00071189"/>
    </source>
</evidence>
<dbReference type="PROSITE" id="PS50172">
    <property type="entry name" value="BRCT"/>
    <property type="match status" value="1"/>
</dbReference>
<evidence type="ECO:0000256" key="3">
    <source>
        <dbReference type="ARBA" id="ARBA00060872"/>
    </source>
</evidence>
<feature type="compositionally biased region" description="Basic and acidic residues" evidence="5">
    <location>
        <begin position="429"/>
        <end position="469"/>
    </location>
</feature>
<dbReference type="Proteomes" id="UP000187013">
    <property type="component" value="Unassembled WGS sequence"/>
</dbReference>
<reference evidence="8 9" key="1">
    <citation type="submission" date="2016-08" db="EMBL/GenBank/DDBJ databases">
        <title>Draft genome sequence of allopolyploid Zygosaccharomyces rouxii.</title>
        <authorList>
            <person name="Watanabe J."/>
            <person name="Uehara K."/>
            <person name="Mogi Y."/>
            <person name="Tsukioka Y."/>
        </authorList>
    </citation>
    <scope>NUCLEOTIDE SEQUENCE [LARGE SCALE GENOMIC DNA]</scope>
    <source>
        <strain evidence="8 9">NBRC 110957</strain>
    </source>
</reference>
<dbReference type="Gene3D" id="6.20.120.50">
    <property type="match status" value="1"/>
</dbReference>
<evidence type="ECO:0000259" key="7">
    <source>
        <dbReference type="PROSITE" id="PS50853"/>
    </source>
</evidence>
<evidence type="ECO:0000256" key="5">
    <source>
        <dbReference type="SAM" id="MobiDB-lite"/>
    </source>
</evidence>
<dbReference type="Pfam" id="PF00533">
    <property type="entry name" value="BRCT"/>
    <property type="match status" value="1"/>
</dbReference>
<dbReference type="SUPFAM" id="SSF52113">
    <property type="entry name" value="BRCT domain"/>
    <property type="match status" value="1"/>
</dbReference>
<dbReference type="SUPFAM" id="SSF49265">
    <property type="entry name" value="Fibronectin type III"/>
    <property type="match status" value="1"/>
</dbReference>
<dbReference type="OrthoDB" id="245697at2759"/>
<evidence type="ECO:0000256" key="2">
    <source>
        <dbReference type="ARBA" id="ARBA00023034"/>
    </source>
</evidence>
<dbReference type="CDD" id="cd13945">
    <property type="entry name" value="Chs5_N"/>
    <property type="match status" value="1"/>
</dbReference>
<dbReference type="GO" id="GO:0000747">
    <property type="term" value="P:conjugation with cellular fusion"/>
    <property type="evidence" value="ECO:0007669"/>
    <property type="project" value="TreeGrafter"/>
</dbReference>
<dbReference type="InterPro" id="IPR036116">
    <property type="entry name" value="FN3_sf"/>
</dbReference>
<feature type="compositionally biased region" description="Basic and acidic residues" evidence="5">
    <location>
        <begin position="484"/>
        <end position="536"/>
    </location>
</feature>
<feature type="compositionally biased region" description="Basic and acidic residues" evidence="5">
    <location>
        <begin position="291"/>
        <end position="352"/>
    </location>
</feature>
<dbReference type="SMART" id="SM00060">
    <property type="entry name" value="FN3"/>
    <property type="match status" value="1"/>
</dbReference>
<sequence>MSDVEVLLTVGKLDASLALLTTQDHHVIEFPTMLLPDNVKAGSIVKLSVSQNLEEEKRQRRLFKDIQMKILEKYGTEKPKAPVLKIVNVTQTSCVLAWDPLSLGSARLKSLILYRQGVRSMVIPSPLKTTTTKISGLSVDTDYEFQLKLSTTSGQYWSEKIKMHTHKMTDMSGITVCLGHLDPLQNVTDEQIAHSLEKIGARPMQKHAAIDTTHFVTNEVDNEDDPELARAKSSNIPIVRPEWVRACEIERRIVGVRGFYLDADPGILKSYQFPKISGSKVKFADKAETLGDKKEEEATKEATKEAEQVNKASEEPKTEENTKQEGEEIKEQETQKEPTEAKDDLDEDKLKQAGEAATETINEVKDDVPQSDQNVSEAQKEGEPSQAPETTEKVVEETQPQVDGTIQANKEPGAPQAEAQAEAAYSEAGEPKEAAFEEKVDVLEAKETTKSEETKEETIEAKPDAKEEVPEGSPEVVNDNPAEVNRDASEAKPEEVKDETVEAKKEATGAKPEEDKDETVEAKKEATETKPEEKPDSTASEEGIAETLADQPEQAHNEEPKTEVMPESKAEEPKETPQQSEPETAEAKPSEAQHNAESSQPNPGPKEATPESSSKTNNQTPTPASTPSAGGGSSSNKKNKKKNKNKKK</sequence>
<evidence type="ECO:0000313" key="9">
    <source>
        <dbReference type="Proteomes" id="UP000187013"/>
    </source>
</evidence>
<name>A0A1Q3A8P6_ZYGRO</name>
<dbReference type="InterPro" id="IPR052827">
    <property type="entry name" value="CHS_Export/Cell_Fusion_Reg"/>
</dbReference>
<evidence type="ECO:0000256" key="1">
    <source>
        <dbReference type="ARBA" id="ARBA00004555"/>
    </source>
</evidence>
<feature type="domain" description="BRCT" evidence="6">
    <location>
        <begin position="166"/>
        <end position="261"/>
    </location>
</feature>
<dbReference type="Pfam" id="PF16893">
    <property type="entry name" value="fn3_2"/>
    <property type="match status" value="1"/>
</dbReference>
<dbReference type="InterPro" id="IPR031673">
    <property type="entry name" value="Chs5_N"/>
</dbReference>
<feature type="domain" description="Fibronectin type-III" evidence="7">
    <location>
        <begin position="78"/>
        <end position="168"/>
    </location>
</feature>
<feature type="compositionally biased region" description="Polar residues" evidence="5">
    <location>
        <begin position="592"/>
        <end position="601"/>
    </location>
</feature>
<dbReference type="FunFam" id="3.40.50.10190:FF:000077">
    <property type="entry name" value="Chitin biosynthesis protein CHS5"/>
    <property type="match status" value="1"/>
</dbReference>
<dbReference type="PANTHER" id="PTHR47351">
    <property type="entry name" value="CHITIN BIOSYNTHESIS PROTEIN CHS5"/>
    <property type="match status" value="1"/>
</dbReference>
<feature type="compositionally biased region" description="Basic and acidic residues" evidence="5">
    <location>
        <begin position="553"/>
        <end position="575"/>
    </location>
</feature>
<dbReference type="GO" id="GO:0006893">
    <property type="term" value="P:Golgi to plasma membrane transport"/>
    <property type="evidence" value="ECO:0007669"/>
    <property type="project" value="TreeGrafter"/>
</dbReference>
<feature type="compositionally biased region" description="Basic residues" evidence="5">
    <location>
        <begin position="637"/>
        <end position="648"/>
    </location>
</feature>
<evidence type="ECO:0000259" key="6">
    <source>
        <dbReference type="PROSITE" id="PS50172"/>
    </source>
</evidence>
<dbReference type="GO" id="GO:0034044">
    <property type="term" value="C:exomer complex"/>
    <property type="evidence" value="ECO:0007669"/>
    <property type="project" value="TreeGrafter"/>
</dbReference>
<comment type="subcellular location">
    <subcellularLocation>
        <location evidence="1">Golgi apparatus</location>
    </subcellularLocation>
</comment>
<dbReference type="InterPro" id="IPR031669">
    <property type="entry name" value="Fn3_2"/>
</dbReference>
<dbReference type="InterPro" id="IPR003961">
    <property type="entry name" value="FN3_dom"/>
</dbReference>
<dbReference type="AlphaFoldDB" id="A0A1Q3A8P6"/>
<dbReference type="InterPro" id="IPR001357">
    <property type="entry name" value="BRCT_dom"/>
</dbReference>
<feature type="region of interest" description="Disordered" evidence="5">
    <location>
        <begin position="291"/>
        <end position="648"/>
    </location>
</feature>
<comment type="similarity">
    <text evidence="3">Belongs to the CHS5 family.</text>
</comment>
<feature type="compositionally biased region" description="Polar residues" evidence="5">
    <location>
        <begin position="398"/>
        <end position="408"/>
    </location>
</feature>
<dbReference type="Gene3D" id="3.40.50.10190">
    <property type="entry name" value="BRCT domain"/>
    <property type="match status" value="1"/>
</dbReference>
<keyword evidence="2" id="KW-0333">Golgi apparatus</keyword>
<dbReference type="Gene3D" id="2.60.40.10">
    <property type="entry name" value="Immunoglobulins"/>
    <property type="match status" value="1"/>
</dbReference>
<protein>
    <recommendedName>
        <fullName evidence="4">Chitin biosynthesis protein CHS5</fullName>
    </recommendedName>
</protein>
<dbReference type="PANTHER" id="PTHR47351:SF1">
    <property type="entry name" value="CHITIN BIOSYNTHESIS PROTEIN CHS5"/>
    <property type="match status" value="1"/>
</dbReference>